<dbReference type="EMBL" id="FOKQ01000032">
    <property type="protein sequence ID" value="SFD06182.1"/>
    <property type="molecule type" value="Genomic_DNA"/>
</dbReference>
<organism evidence="2 3">
    <name type="scientific">Ruminococcus albus</name>
    <dbReference type="NCBI Taxonomy" id="1264"/>
    <lineage>
        <taxon>Bacteria</taxon>
        <taxon>Bacillati</taxon>
        <taxon>Bacillota</taxon>
        <taxon>Clostridia</taxon>
        <taxon>Eubacteriales</taxon>
        <taxon>Oscillospiraceae</taxon>
        <taxon>Ruminococcus</taxon>
    </lineage>
</organism>
<reference evidence="3 4" key="1">
    <citation type="submission" date="2016-10" db="EMBL/GenBank/DDBJ databases">
        <authorList>
            <person name="de Groot N.N."/>
        </authorList>
    </citation>
    <scope>NUCLEOTIDE SEQUENCE [LARGE SCALE GENOMIC DNA]</scope>
    <source>
        <strain evidence="2 3">AR67</strain>
        <strain evidence="1 4">KH2T6</strain>
    </source>
</reference>
<protein>
    <submittedName>
        <fullName evidence="2">Uncharacterized protein</fullName>
    </submittedName>
</protein>
<evidence type="ECO:0000313" key="1">
    <source>
        <dbReference type="EMBL" id="SEL19453.1"/>
    </source>
</evidence>
<dbReference type="AlphaFoldDB" id="A0A1I1P9C3"/>
<dbReference type="Proteomes" id="UP000182192">
    <property type="component" value="Unassembled WGS sequence"/>
</dbReference>
<proteinExistence type="predicted"/>
<accession>A0A1I1P9C3</accession>
<dbReference type="EMBL" id="FOAT01000014">
    <property type="protein sequence ID" value="SEL19453.1"/>
    <property type="molecule type" value="Genomic_DNA"/>
</dbReference>
<name>A0A1I1P9C3_RUMAL</name>
<sequence length="41" mass="4622">MSKGLKVFIIVFVSVVAAIVTADIVTEIFKTKLNKYYSVER</sequence>
<evidence type="ECO:0000313" key="4">
    <source>
        <dbReference type="Proteomes" id="UP000186015"/>
    </source>
</evidence>
<dbReference type="Proteomes" id="UP000186015">
    <property type="component" value="Unassembled WGS sequence"/>
</dbReference>
<evidence type="ECO:0000313" key="2">
    <source>
        <dbReference type="EMBL" id="SFD06182.1"/>
    </source>
</evidence>
<evidence type="ECO:0000313" key="3">
    <source>
        <dbReference type="Proteomes" id="UP000182192"/>
    </source>
</evidence>
<dbReference type="RefSeq" id="WP_278287954.1">
    <property type="nucleotide sequence ID" value="NZ_FOAT01000014.1"/>
</dbReference>
<gene>
    <name evidence="2" type="ORF">SAMN02910406_02994</name>
    <name evidence="1" type="ORF">SAMN05216469_11428</name>
</gene>
<dbReference type="eggNOG" id="ENOG50325PJ">
    <property type="taxonomic scope" value="Bacteria"/>
</dbReference>